<accession>A0A6B3LR50</accession>
<evidence type="ECO:0000256" key="5">
    <source>
        <dbReference type="ARBA" id="ARBA00023004"/>
    </source>
</evidence>
<feature type="compositionally biased region" description="Polar residues" evidence="7">
    <location>
        <begin position="44"/>
        <end position="59"/>
    </location>
</feature>
<evidence type="ECO:0000256" key="7">
    <source>
        <dbReference type="SAM" id="MobiDB-lite"/>
    </source>
</evidence>
<dbReference type="PROSITE" id="PS51007">
    <property type="entry name" value="CYTC"/>
    <property type="match status" value="1"/>
</dbReference>
<gene>
    <name evidence="9" type="ORF">GXP69_07505</name>
</gene>
<dbReference type="InterPro" id="IPR009056">
    <property type="entry name" value="Cyt_c-like_dom"/>
</dbReference>
<dbReference type="AlphaFoldDB" id="A0A6B3LR50"/>
<keyword evidence="1" id="KW-0813">Transport</keyword>
<dbReference type="PROSITE" id="PS51257">
    <property type="entry name" value="PROKAR_LIPOPROTEIN"/>
    <property type="match status" value="1"/>
</dbReference>
<dbReference type="SUPFAM" id="SSF46626">
    <property type="entry name" value="Cytochrome c"/>
    <property type="match status" value="1"/>
</dbReference>
<comment type="PTM">
    <text evidence="6">Binds 1 heme c group covalently per subunit.</text>
</comment>
<evidence type="ECO:0000256" key="1">
    <source>
        <dbReference type="ARBA" id="ARBA00022448"/>
    </source>
</evidence>
<feature type="domain" description="Cytochrome c" evidence="8">
    <location>
        <begin position="63"/>
        <end position="156"/>
    </location>
</feature>
<evidence type="ECO:0000256" key="3">
    <source>
        <dbReference type="ARBA" id="ARBA00022723"/>
    </source>
</evidence>
<dbReference type="GO" id="GO:0005506">
    <property type="term" value="F:iron ion binding"/>
    <property type="evidence" value="ECO:0007669"/>
    <property type="project" value="InterPro"/>
</dbReference>
<dbReference type="GO" id="GO:0009055">
    <property type="term" value="F:electron transfer activity"/>
    <property type="evidence" value="ECO:0007669"/>
    <property type="project" value="InterPro"/>
</dbReference>
<dbReference type="GO" id="GO:0020037">
    <property type="term" value="F:heme binding"/>
    <property type="evidence" value="ECO:0007669"/>
    <property type="project" value="InterPro"/>
</dbReference>
<evidence type="ECO:0000256" key="6">
    <source>
        <dbReference type="PIRSR" id="PIRSR602324-1"/>
    </source>
</evidence>
<dbReference type="InterPro" id="IPR002324">
    <property type="entry name" value="Cyt_c_ID"/>
</dbReference>
<keyword evidence="5 6" id="KW-0408">Iron</keyword>
<proteinExistence type="predicted"/>
<name>A0A6B3LR50_9BACT</name>
<reference evidence="9 10" key="1">
    <citation type="submission" date="2020-02" db="EMBL/GenBank/DDBJ databases">
        <authorList>
            <person name="Kim M.K."/>
        </authorList>
    </citation>
    <scope>NUCLEOTIDE SEQUENCE [LARGE SCALE GENOMIC DNA]</scope>
    <source>
        <strain evidence="9 10">BT327</strain>
    </source>
</reference>
<sequence>MKKLFYTVTCCALLAACGNDKSEYDRYYEQGYRDSVATAMENAPPQTKTGATTATNEMTDSAAAPAKPKNEYEEVATALMAKSDCLACHKVEQKIVGPSYAEVSAKYEFNDKNVDYLTNKIIAGGSGVWGQIPMPPHPDLKKEDAQNIARYILSLNKQ</sequence>
<keyword evidence="2 6" id="KW-0349">Heme</keyword>
<organism evidence="9 10">
    <name type="scientific">Pontibacter burrus</name>
    <dbReference type="NCBI Taxonomy" id="2704466"/>
    <lineage>
        <taxon>Bacteria</taxon>
        <taxon>Pseudomonadati</taxon>
        <taxon>Bacteroidota</taxon>
        <taxon>Cytophagia</taxon>
        <taxon>Cytophagales</taxon>
        <taxon>Hymenobacteraceae</taxon>
        <taxon>Pontibacter</taxon>
    </lineage>
</organism>
<evidence type="ECO:0000313" key="10">
    <source>
        <dbReference type="Proteomes" id="UP000474777"/>
    </source>
</evidence>
<evidence type="ECO:0000259" key="8">
    <source>
        <dbReference type="PROSITE" id="PS51007"/>
    </source>
</evidence>
<evidence type="ECO:0000256" key="2">
    <source>
        <dbReference type="ARBA" id="ARBA00022617"/>
    </source>
</evidence>
<evidence type="ECO:0000256" key="4">
    <source>
        <dbReference type="ARBA" id="ARBA00022982"/>
    </source>
</evidence>
<feature type="binding site" description="covalent" evidence="6">
    <location>
        <position position="134"/>
    </location>
    <ligand>
        <name>heme c</name>
        <dbReference type="ChEBI" id="CHEBI:61717"/>
    </ligand>
</feature>
<feature type="binding site" description="covalent" evidence="6">
    <location>
        <position position="89"/>
    </location>
    <ligand>
        <name>heme c</name>
        <dbReference type="ChEBI" id="CHEBI:61717"/>
    </ligand>
</feature>
<dbReference type="Gene3D" id="1.10.760.10">
    <property type="entry name" value="Cytochrome c-like domain"/>
    <property type="match status" value="1"/>
</dbReference>
<dbReference type="InterPro" id="IPR036909">
    <property type="entry name" value="Cyt_c-like_dom_sf"/>
</dbReference>
<dbReference type="PRINTS" id="PR00606">
    <property type="entry name" value="CYTCHROMECID"/>
</dbReference>
<keyword evidence="3 6" id="KW-0479">Metal-binding</keyword>
<feature type="binding site" description="covalent" evidence="6">
    <location>
        <position position="85"/>
    </location>
    <ligand>
        <name>heme c</name>
        <dbReference type="ChEBI" id="CHEBI:61717"/>
    </ligand>
</feature>
<protein>
    <submittedName>
        <fullName evidence="9">Cytochrome c class I</fullName>
    </submittedName>
</protein>
<dbReference type="Proteomes" id="UP000474777">
    <property type="component" value="Unassembled WGS sequence"/>
</dbReference>
<feature type="region of interest" description="Disordered" evidence="7">
    <location>
        <begin position="41"/>
        <end position="67"/>
    </location>
</feature>
<keyword evidence="4" id="KW-0249">Electron transport</keyword>
<evidence type="ECO:0000313" key="9">
    <source>
        <dbReference type="EMBL" id="NEM97535.1"/>
    </source>
</evidence>
<keyword evidence="10" id="KW-1185">Reference proteome</keyword>
<dbReference type="RefSeq" id="WP_163914023.1">
    <property type="nucleotide sequence ID" value="NZ_JAAGWD010000003.1"/>
</dbReference>
<dbReference type="Pfam" id="PF00034">
    <property type="entry name" value="Cytochrom_C"/>
    <property type="match status" value="1"/>
</dbReference>
<dbReference type="EMBL" id="JAAGWD010000003">
    <property type="protein sequence ID" value="NEM97535.1"/>
    <property type="molecule type" value="Genomic_DNA"/>
</dbReference>
<comment type="caution">
    <text evidence="9">The sequence shown here is derived from an EMBL/GenBank/DDBJ whole genome shotgun (WGS) entry which is preliminary data.</text>
</comment>